<keyword evidence="2" id="KW-1185">Reference proteome</keyword>
<reference evidence="1 2" key="1">
    <citation type="journal article" date="2024" name="J Genomics">
        <title>Draft genome sequencing and assembly of Favolaschia claudopus CIRM-BRFM 2984 isolated from oak limbs.</title>
        <authorList>
            <person name="Navarro D."/>
            <person name="Drula E."/>
            <person name="Chaduli D."/>
            <person name="Cazenave R."/>
            <person name="Ahrendt S."/>
            <person name="Wang J."/>
            <person name="Lipzen A."/>
            <person name="Daum C."/>
            <person name="Barry K."/>
            <person name="Grigoriev I.V."/>
            <person name="Favel A."/>
            <person name="Rosso M.N."/>
            <person name="Martin F."/>
        </authorList>
    </citation>
    <scope>NUCLEOTIDE SEQUENCE [LARGE SCALE GENOMIC DNA]</scope>
    <source>
        <strain evidence="1 2">CIRM-BRFM 2984</strain>
    </source>
</reference>
<comment type="caution">
    <text evidence="1">The sequence shown here is derived from an EMBL/GenBank/DDBJ whole genome shotgun (WGS) entry which is preliminary data.</text>
</comment>
<organism evidence="1 2">
    <name type="scientific">Favolaschia claudopus</name>
    <dbReference type="NCBI Taxonomy" id="2862362"/>
    <lineage>
        <taxon>Eukaryota</taxon>
        <taxon>Fungi</taxon>
        <taxon>Dikarya</taxon>
        <taxon>Basidiomycota</taxon>
        <taxon>Agaricomycotina</taxon>
        <taxon>Agaricomycetes</taxon>
        <taxon>Agaricomycetidae</taxon>
        <taxon>Agaricales</taxon>
        <taxon>Marasmiineae</taxon>
        <taxon>Mycenaceae</taxon>
        <taxon>Favolaschia</taxon>
    </lineage>
</organism>
<proteinExistence type="predicted"/>
<evidence type="ECO:0000313" key="2">
    <source>
        <dbReference type="Proteomes" id="UP001362999"/>
    </source>
</evidence>
<evidence type="ECO:0000313" key="1">
    <source>
        <dbReference type="EMBL" id="KAK6981537.1"/>
    </source>
</evidence>
<sequence>MSSLSSSTGSSSSILSASSSVTATSPAFSPLPSGCAALQIGLSIERGFQGCVTSSNDTDSALAICCNAVGSTATIANNTCGCPCRPNDFERFITCATQHNQQSACLGPSGSPSQGQRSRWSQYLAVATLSIWLVSLGLEM</sequence>
<evidence type="ECO:0008006" key="3">
    <source>
        <dbReference type="Google" id="ProtNLM"/>
    </source>
</evidence>
<protein>
    <recommendedName>
        <fullName evidence="3">Extracellular membrane protein CFEM domain-containing protein</fullName>
    </recommendedName>
</protein>
<dbReference type="EMBL" id="JAWWNJ010000149">
    <property type="protein sequence ID" value="KAK6981537.1"/>
    <property type="molecule type" value="Genomic_DNA"/>
</dbReference>
<gene>
    <name evidence="1" type="ORF">R3P38DRAFT_3113574</name>
</gene>
<accession>A0AAV9ZGD9</accession>
<dbReference type="AlphaFoldDB" id="A0AAV9ZGD9"/>
<name>A0AAV9ZGD9_9AGAR</name>
<dbReference type="Proteomes" id="UP001362999">
    <property type="component" value="Unassembled WGS sequence"/>
</dbReference>